<dbReference type="PANTHER" id="PTHR43767">
    <property type="entry name" value="LONG-CHAIN-FATTY-ACID--COA LIGASE"/>
    <property type="match status" value="1"/>
</dbReference>
<dbReference type="KEGG" id="msch:N508_000239"/>
<protein>
    <submittedName>
        <fullName evidence="1">Long-chain-fatty-acid--CoA ligase</fullName>
        <ecNumber evidence="1">6.2.1.3</ecNumber>
    </submittedName>
</protein>
<keyword evidence="2" id="KW-1185">Reference proteome</keyword>
<dbReference type="SUPFAM" id="SSF56801">
    <property type="entry name" value="Acetyl-CoA synthetase-like"/>
    <property type="match status" value="1"/>
</dbReference>
<dbReference type="EMBL" id="CP097562">
    <property type="protein sequence ID" value="USF23183.1"/>
    <property type="molecule type" value="Genomic_DNA"/>
</dbReference>
<dbReference type="GO" id="GO:0004467">
    <property type="term" value="F:long-chain fatty acid-CoA ligase activity"/>
    <property type="evidence" value="ECO:0007669"/>
    <property type="project" value="UniProtKB-EC"/>
</dbReference>
<dbReference type="NCBIfam" id="NF004837">
    <property type="entry name" value="PRK06187.1"/>
    <property type="match status" value="1"/>
</dbReference>
<gene>
    <name evidence="1" type="primary">lcfB_1</name>
    <name evidence="1" type="ORF">N508_000239</name>
</gene>
<dbReference type="InterPro" id="IPR042099">
    <property type="entry name" value="ANL_N_sf"/>
</dbReference>
<organism evidence="1 2">
    <name type="scientific">Mucispirillum schaedleri ASF457</name>
    <dbReference type="NCBI Taxonomy" id="1379858"/>
    <lineage>
        <taxon>Bacteria</taxon>
        <taxon>Pseudomonadati</taxon>
        <taxon>Deferribacterota</taxon>
        <taxon>Deferribacteres</taxon>
        <taxon>Deferribacterales</taxon>
        <taxon>Mucispirillaceae</taxon>
        <taxon>Mucispirillum</taxon>
    </lineage>
</organism>
<dbReference type="AlphaFoldDB" id="V2Q983"/>
<dbReference type="Gene3D" id="3.40.50.12780">
    <property type="entry name" value="N-terminal domain of ligase-like"/>
    <property type="match status" value="1"/>
</dbReference>
<sequence length="529" mass="59301">MIFRRKQEEVAKPKTIADILTYQSYKNGSKKYIFFKDIIYTYSQAEKICNKISRVLAFSGIRKGDRVAIMMENSPYFIFAAFAIAKAGGIIVPVNTFLKDKEVSYIISNSEAAAIFTSEKFKGIISKVKEDCSCLQSIFSFDDSAANWGAENVLVKDKNMSELPLEIGIKQEDTAVIIYTSGTTGAPKGAMLSHGNLISMVEMAAISYKMTHKDRFLLFLPMFHIYSFEVTIMFPSFLGASIVILESVMDLKTKKFRDILIFKRPTVMAAVPTVYSALVKAKMPKLFIKFIYPIKIHLCSGSGLPVDIYNKFYQKFGIPLIEGYGLSEASPVVAGNTLDDPRAGTVGRAFYGVSVKIVDKDDMEVPRGEVGEIIAKGPNIMQGYWKMPKETAEAVKNGWFFTGDLGTMDNDGFITIVDRKKDLILVKGMNVYPREIEEHIHHIKGVEAVAVISVPDEDGDETILAYIKKDPDVNITEKDIKAYLKKYIANFKIPKYVYFPNELPLTTIGKILKRKLKEMVMKGEIEGIK</sequence>
<keyword evidence="1" id="KW-0436">Ligase</keyword>
<dbReference type="InterPro" id="IPR025110">
    <property type="entry name" value="AMP-bd_C"/>
</dbReference>
<dbReference type="InterPro" id="IPR020845">
    <property type="entry name" value="AMP-binding_CS"/>
</dbReference>
<dbReference type="Pfam" id="PF00501">
    <property type="entry name" value="AMP-binding"/>
    <property type="match status" value="1"/>
</dbReference>
<dbReference type="InterPro" id="IPR050237">
    <property type="entry name" value="ATP-dep_AMP-bd_enzyme"/>
</dbReference>
<evidence type="ECO:0000313" key="1">
    <source>
        <dbReference type="EMBL" id="USF23183.1"/>
    </source>
</evidence>
<reference evidence="1" key="1">
    <citation type="journal article" date="2014" name="Genome Announc.">
        <title>Draft genome sequences of the altered schaedler flora, a defined bacterial community from gnotobiotic mice.</title>
        <authorList>
            <person name="Wannemuehler M.J."/>
            <person name="Overstreet A.M."/>
            <person name="Ward D.V."/>
            <person name="Phillips G.J."/>
        </authorList>
    </citation>
    <scope>NUCLEOTIDE SEQUENCE</scope>
    <source>
        <strain evidence="1">ASF457</strain>
    </source>
</reference>
<dbReference type="eggNOG" id="COG0318">
    <property type="taxonomic scope" value="Bacteria"/>
</dbReference>
<dbReference type="Pfam" id="PF13193">
    <property type="entry name" value="AMP-binding_C"/>
    <property type="match status" value="1"/>
</dbReference>
<dbReference type="InterPro" id="IPR000873">
    <property type="entry name" value="AMP-dep_synth/lig_dom"/>
</dbReference>
<dbReference type="Gene3D" id="3.30.300.30">
    <property type="match status" value="1"/>
</dbReference>
<reference evidence="1" key="3">
    <citation type="submission" date="2022-06" db="EMBL/GenBank/DDBJ databases">
        <title>Resources to Facilitate Use of the Altered Schaedler Flora (ASF) Mouse Model to Study Microbiome Function.</title>
        <authorList>
            <person name="Proctor A."/>
            <person name="Parvinroo S."/>
            <person name="Richie T."/>
            <person name="Jia X."/>
            <person name="Lee S.T.M."/>
            <person name="Karp P.D."/>
            <person name="Paley S."/>
            <person name="Kostic A.D."/>
            <person name="Pierre J.F."/>
            <person name="Wannemuehler M.J."/>
            <person name="Phillips G.J."/>
        </authorList>
    </citation>
    <scope>NUCLEOTIDE SEQUENCE</scope>
    <source>
        <strain evidence="1">ASF457</strain>
    </source>
</reference>
<dbReference type="OrthoDB" id="9803968at2"/>
<dbReference type="EC" id="6.2.1.3" evidence="1"/>
<accession>V2Q983</accession>
<name>V2Q983_9BACT</name>
<dbReference type="RefSeq" id="WP_023276252.1">
    <property type="nucleotide sequence ID" value="NZ_CP097562.1"/>
</dbReference>
<proteinExistence type="predicted"/>
<dbReference type="PANTHER" id="PTHR43767:SF1">
    <property type="entry name" value="NONRIBOSOMAL PEPTIDE SYNTHASE PES1 (EUROFUNG)-RELATED"/>
    <property type="match status" value="1"/>
</dbReference>
<dbReference type="PROSITE" id="PS00455">
    <property type="entry name" value="AMP_BINDING"/>
    <property type="match status" value="1"/>
</dbReference>
<dbReference type="InterPro" id="IPR045851">
    <property type="entry name" value="AMP-bd_C_sf"/>
</dbReference>
<evidence type="ECO:0000313" key="2">
    <source>
        <dbReference type="Proteomes" id="UP000017429"/>
    </source>
</evidence>
<dbReference type="Proteomes" id="UP000017429">
    <property type="component" value="Chromosome"/>
</dbReference>
<reference evidence="1" key="2">
    <citation type="submission" date="2022-05" db="EMBL/GenBank/DDBJ databases">
        <authorList>
            <person name="Proctor A.L."/>
            <person name="Phillips G.J."/>
            <person name="Wannemuehler M.J."/>
        </authorList>
    </citation>
    <scope>NUCLEOTIDE SEQUENCE</scope>
    <source>
        <strain evidence="1">ASF457</strain>
    </source>
</reference>